<dbReference type="InterPro" id="IPR036864">
    <property type="entry name" value="Zn2-C6_fun-type_DNA-bd_sf"/>
</dbReference>
<evidence type="ECO:0000313" key="6">
    <source>
        <dbReference type="EMBL" id="KAF9740314.1"/>
    </source>
</evidence>
<feature type="domain" description="Zn(2)-C6 fungal-type" evidence="5">
    <location>
        <begin position="17"/>
        <end position="47"/>
    </location>
</feature>
<evidence type="ECO:0000256" key="1">
    <source>
        <dbReference type="ARBA" id="ARBA00023015"/>
    </source>
</evidence>
<keyword evidence="4" id="KW-0539">Nucleus</keyword>
<dbReference type="SUPFAM" id="SSF57701">
    <property type="entry name" value="Zn2/Cys6 DNA-binding domain"/>
    <property type="match status" value="1"/>
</dbReference>
<keyword evidence="1" id="KW-0805">Transcription regulation</keyword>
<accession>A0A9P6GU82</accession>
<evidence type="ECO:0000256" key="2">
    <source>
        <dbReference type="ARBA" id="ARBA00023125"/>
    </source>
</evidence>
<name>A0A9P6GU82_9PLEO</name>
<dbReference type="InterPro" id="IPR001138">
    <property type="entry name" value="Zn2Cys6_DnaBD"/>
</dbReference>
<keyword evidence="7" id="KW-1185">Reference proteome</keyword>
<dbReference type="GO" id="GO:0005634">
    <property type="term" value="C:nucleus"/>
    <property type="evidence" value="ECO:0007669"/>
    <property type="project" value="TreeGrafter"/>
</dbReference>
<dbReference type="Gene3D" id="4.10.240.10">
    <property type="entry name" value="Zn(2)-C6 fungal-type DNA-binding domain"/>
    <property type="match status" value="1"/>
</dbReference>
<comment type="caution">
    <text evidence="6">The sequence shown here is derived from an EMBL/GenBank/DDBJ whole genome shotgun (WGS) entry which is preliminary data.</text>
</comment>
<dbReference type="GO" id="GO:0000978">
    <property type="term" value="F:RNA polymerase II cis-regulatory region sequence-specific DNA binding"/>
    <property type="evidence" value="ECO:0007669"/>
    <property type="project" value="TreeGrafter"/>
</dbReference>
<dbReference type="PANTHER" id="PTHR31069:SF12">
    <property type="entry name" value="TRANSCRIPTION FACTOR DOMAIN-CONTAINING PROTEIN"/>
    <property type="match status" value="1"/>
</dbReference>
<dbReference type="GO" id="GO:0000981">
    <property type="term" value="F:DNA-binding transcription factor activity, RNA polymerase II-specific"/>
    <property type="evidence" value="ECO:0007669"/>
    <property type="project" value="InterPro"/>
</dbReference>
<dbReference type="PROSITE" id="PS00463">
    <property type="entry name" value="ZN2_CY6_FUNGAL_1"/>
    <property type="match status" value="1"/>
</dbReference>
<organism evidence="6 7">
    <name type="scientific">Paraphaeosphaeria minitans</name>
    <dbReference type="NCBI Taxonomy" id="565426"/>
    <lineage>
        <taxon>Eukaryota</taxon>
        <taxon>Fungi</taxon>
        <taxon>Dikarya</taxon>
        <taxon>Ascomycota</taxon>
        <taxon>Pezizomycotina</taxon>
        <taxon>Dothideomycetes</taxon>
        <taxon>Pleosporomycetidae</taxon>
        <taxon>Pleosporales</taxon>
        <taxon>Massarineae</taxon>
        <taxon>Didymosphaeriaceae</taxon>
        <taxon>Paraphaeosphaeria</taxon>
    </lineage>
</organism>
<dbReference type="GO" id="GO:0045944">
    <property type="term" value="P:positive regulation of transcription by RNA polymerase II"/>
    <property type="evidence" value="ECO:0007669"/>
    <property type="project" value="TreeGrafter"/>
</dbReference>
<dbReference type="EMBL" id="WJXW01000002">
    <property type="protein sequence ID" value="KAF9740314.1"/>
    <property type="molecule type" value="Genomic_DNA"/>
</dbReference>
<dbReference type="OrthoDB" id="5355161at2759"/>
<proteinExistence type="predicted"/>
<dbReference type="PANTHER" id="PTHR31069">
    <property type="entry name" value="OLEATE-ACTIVATED TRANSCRIPTION FACTOR 1-RELATED"/>
    <property type="match status" value="1"/>
</dbReference>
<keyword evidence="3" id="KW-0804">Transcription</keyword>
<gene>
    <name evidence="6" type="ORF">PMIN01_02949</name>
</gene>
<dbReference type="AlphaFoldDB" id="A0A9P6GU82"/>
<evidence type="ECO:0000256" key="3">
    <source>
        <dbReference type="ARBA" id="ARBA00023163"/>
    </source>
</evidence>
<protein>
    <submittedName>
        <fullName evidence="6">C6 zinc finger domain-containing protein</fullName>
    </submittedName>
</protein>
<dbReference type="CDD" id="cd00067">
    <property type="entry name" value="GAL4"/>
    <property type="match status" value="1"/>
</dbReference>
<evidence type="ECO:0000256" key="4">
    <source>
        <dbReference type="ARBA" id="ARBA00023242"/>
    </source>
</evidence>
<evidence type="ECO:0000313" key="7">
    <source>
        <dbReference type="Proteomes" id="UP000756921"/>
    </source>
</evidence>
<dbReference type="SMART" id="SM00066">
    <property type="entry name" value="GAL4"/>
    <property type="match status" value="1"/>
</dbReference>
<evidence type="ECO:0000259" key="5">
    <source>
        <dbReference type="PROSITE" id="PS50048"/>
    </source>
</evidence>
<dbReference type="GO" id="GO:0008270">
    <property type="term" value="F:zinc ion binding"/>
    <property type="evidence" value="ECO:0007669"/>
    <property type="project" value="InterPro"/>
</dbReference>
<reference evidence="6" key="1">
    <citation type="journal article" date="2020" name="Mol. Plant Microbe Interact.">
        <title>Genome Sequence of the Biocontrol Agent Coniothyrium minitans strain Conio (IMI 134523).</title>
        <authorList>
            <person name="Patel D."/>
            <person name="Shittu T.A."/>
            <person name="Baroncelli R."/>
            <person name="Muthumeenakshi S."/>
            <person name="Osborne T.H."/>
            <person name="Janganan T.K."/>
            <person name="Sreenivasaprasad S."/>
        </authorList>
    </citation>
    <scope>NUCLEOTIDE SEQUENCE</scope>
    <source>
        <strain evidence="6">Conio</strain>
    </source>
</reference>
<dbReference type="PROSITE" id="PS50048">
    <property type="entry name" value="ZN2_CY6_FUNGAL_2"/>
    <property type="match status" value="1"/>
</dbReference>
<dbReference type="Proteomes" id="UP000756921">
    <property type="component" value="Unassembled WGS sequence"/>
</dbReference>
<dbReference type="Pfam" id="PF00172">
    <property type="entry name" value="Zn_clus"/>
    <property type="match status" value="1"/>
</dbReference>
<dbReference type="InterPro" id="IPR050675">
    <property type="entry name" value="OAF3"/>
</dbReference>
<keyword evidence="2" id="KW-0238">DNA-binding</keyword>
<sequence length="421" mass="47529">MPPDRVQTSNAQGRQKSCFECAKAKRKCDLQQPNCLRCTRQRLTCTYPSQPHTSDSRKTTTEPGLEEASLIEELFDPMVELPFDLEIPDVAAAPDLELLNHIPNESMPLTSLEQGENTVREFLGREVSGVPSRIARYPSAKSVQNLLASELFESRIGYSTELWKRAPRMMVEETCTPWSHPNLYEELMPRSMQDAFAACSLYISRTDINAKFVLRHITDRAHVLVEQPIPTMPVEVIAQAQAVLLYQFMLICSDDFRYYRQTQTLLPQLKELSSSLYFLVTDDQTKDQDHAATLPLYPSSTARAAWLSFIFRESCRRTLLAVCHAVSICTLLAGDLVVCNDFMSIGNCVTLSTALWEAKSPLDFAIAWNEKNHFLVEELDFSEVLRLANASDVDVFGRMLMVGLMGADDVRGWLRTKGGKL</sequence>